<feature type="compositionally biased region" description="Polar residues" evidence="1">
    <location>
        <begin position="1"/>
        <end position="11"/>
    </location>
</feature>
<name>A0A7W7WSL1_9ACTN</name>
<feature type="compositionally biased region" description="Basic and acidic residues" evidence="1">
    <location>
        <begin position="18"/>
        <end position="32"/>
    </location>
</feature>
<evidence type="ECO:0000256" key="1">
    <source>
        <dbReference type="SAM" id="MobiDB-lite"/>
    </source>
</evidence>
<feature type="region of interest" description="Disordered" evidence="1">
    <location>
        <begin position="1"/>
        <end position="32"/>
    </location>
</feature>
<comment type="caution">
    <text evidence="2">The sequence shown here is derived from an EMBL/GenBank/DDBJ whole genome shotgun (WGS) entry which is preliminary data.</text>
</comment>
<accession>A0A7W7WSL1</accession>
<dbReference type="Proteomes" id="UP000578819">
    <property type="component" value="Unassembled WGS sequence"/>
</dbReference>
<organism evidence="2 3">
    <name type="scientific">Micromonospora polyrhachis</name>
    <dbReference type="NCBI Taxonomy" id="1282883"/>
    <lineage>
        <taxon>Bacteria</taxon>
        <taxon>Bacillati</taxon>
        <taxon>Actinomycetota</taxon>
        <taxon>Actinomycetes</taxon>
        <taxon>Micromonosporales</taxon>
        <taxon>Micromonosporaceae</taxon>
        <taxon>Micromonospora</taxon>
    </lineage>
</organism>
<protein>
    <submittedName>
        <fullName evidence="2">Uncharacterized protein</fullName>
    </submittedName>
</protein>
<evidence type="ECO:0000313" key="2">
    <source>
        <dbReference type="EMBL" id="MBB4962104.1"/>
    </source>
</evidence>
<gene>
    <name evidence="2" type="ORF">FHR38_005837</name>
</gene>
<proteinExistence type="predicted"/>
<dbReference type="EMBL" id="JACHJW010000001">
    <property type="protein sequence ID" value="MBB4962104.1"/>
    <property type="molecule type" value="Genomic_DNA"/>
</dbReference>
<evidence type="ECO:0000313" key="3">
    <source>
        <dbReference type="Proteomes" id="UP000578819"/>
    </source>
</evidence>
<sequence length="32" mass="3338">MRNNRDATTGQRAGAVVDDVRPGAGKHSEVTA</sequence>
<dbReference type="AlphaFoldDB" id="A0A7W7WSL1"/>
<keyword evidence="3" id="KW-1185">Reference proteome</keyword>
<reference evidence="2 3" key="1">
    <citation type="submission" date="2020-08" db="EMBL/GenBank/DDBJ databases">
        <title>Sequencing the genomes of 1000 actinobacteria strains.</title>
        <authorList>
            <person name="Klenk H.-P."/>
        </authorList>
    </citation>
    <scope>NUCLEOTIDE SEQUENCE [LARGE SCALE GENOMIC DNA]</scope>
    <source>
        <strain evidence="2 3">DSM 45886</strain>
    </source>
</reference>